<evidence type="ECO:0000313" key="2">
    <source>
        <dbReference type="Proteomes" id="UP000002624"/>
    </source>
</evidence>
<accession>C6H2B9</accession>
<sequence length="108" mass="12562">MARPRLSRFQDDVPSKPYVKNHNIFCHLQPRAAQGDRQQDKISKVGHNSPRTYVCQQVPAQQLLMNNQFPFQLAMSQHKHTAQVSSVHPKEFMESRNDADAIFRDSRF</sequence>
<organism evidence="1 2">
    <name type="scientific">Ajellomyces capsulatus (strain H143)</name>
    <name type="common">Darling's disease fungus</name>
    <name type="synonym">Histoplasma capsulatum</name>
    <dbReference type="NCBI Taxonomy" id="544712"/>
    <lineage>
        <taxon>Eukaryota</taxon>
        <taxon>Fungi</taxon>
        <taxon>Dikarya</taxon>
        <taxon>Ascomycota</taxon>
        <taxon>Pezizomycotina</taxon>
        <taxon>Eurotiomycetes</taxon>
        <taxon>Eurotiomycetidae</taxon>
        <taxon>Onygenales</taxon>
        <taxon>Ajellomycetaceae</taxon>
        <taxon>Histoplasma</taxon>
    </lineage>
</organism>
<dbReference type="Proteomes" id="UP000002624">
    <property type="component" value="Unassembled WGS sequence"/>
</dbReference>
<dbReference type="AlphaFoldDB" id="C6H2B9"/>
<protein>
    <submittedName>
        <fullName evidence="1">Uncharacterized protein</fullName>
    </submittedName>
</protein>
<dbReference type="EMBL" id="GG692419">
    <property type="protein sequence ID" value="EER45272.1"/>
    <property type="molecule type" value="Genomic_DNA"/>
</dbReference>
<dbReference type="HOGENOM" id="CLU_2196116_0_0_1"/>
<reference evidence="2" key="1">
    <citation type="submission" date="2009-05" db="EMBL/GenBank/DDBJ databases">
        <title>The genome sequence of Ajellomyces capsulatus strain H143.</title>
        <authorList>
            <person name="Champion M."/>
            <person name="Cuomo C.A."/>
            <person name="Ma L.-J."/>
            <person name="Henn M.R."/>
            <person name="Sil A."/>
            <person name="Goldman B."/>
            <person name="Young S.K."/>
            <person name="Kodira C.D."/>
            <person name="Zeng Q."/>
            <person name="Koehrsen M."/>
            <person name="Alvarado L."/>
            <person name="Berlin A.M."/>
            <person name="Borenstein D."/>
            <person name="Chen Z."/>
            <person name="Engels R."/>
            <person name="Freedman E."/>
            <person name="Gellesch M."/>
            <person name="Goldberg J."/>
            <person name="Griggs A."/>
            <person name="Gujja S."/>
            <person name="Heiman D.I."/>
            <person name="Hepburn T.A."/>
            <person name="Howarth C."/>
            <person name="Jen D."/>
            <person name="Larson L."/>
            <person name="Lewis B."/>
            <person name="Mehta T."/>
            <person name="Park D."/>
            <person name="Pearson M."/>
            <person name="Roberts A."/>
            <person name="Saif S."/>
            <person name="Shea T.D."/>
            <person name="Shenoy N."/>
            <person name="Sisk P."/>
            <person name="Stolte C."/>
            <person name="Sykes S."/>
            <person name="Walk T."/>
            <person name="White J."/>
            <person name="Yandava C."/>
            <person name="Klein B."/>
            <person name="McEwen J.G."/>
            <person name="Puccia R."/>
            <person name="Goldman G.H."/>
            <person name="Felipe M.S."/>
            <person name="Nino-Vega G."/>
            <person name="San-Blas G."/>
            <person name="Taylor J.W."/>
            <person name="Mendoza L."/>
            <person name="Galagan J.E."/>
            <person name="Nusbaum C."/>
            <person name="Birren B.W."/>
        </authorList>
    </citation>
    <scope>NUCLEOTIDE SEQUENCE [LARGE SCALE GENOMIC DNA]</scope>
    <source>
        <strain evidence="2">H143</strain>
    </source>
</reference>
<proteinExistence type="predicted"/>
<name>C6H2B9_AJECH</name>
<dbReference type="VEuPathDB" id="FungiDB:HCDG_00851"/>
<evidence type="ECO:0000313" key="1">
    <source>
        <dbReference type="EMBL" id="EER45272.1"/>
    </source>
</evidence>
<gene>
    <name evidence="1" type="ORF">HCDG_00851</name>
</gene>